<dbReference type="CDD" id="cd04184">
    <property type="entry name" value="GT2_RfbC_Mx_like"/>
    <property type="match status" value="1"/>
</dbReference>
<feature type="domain" description="Glycosyltransferase 2-like" evidence="1">
    <location>
        <begin position="554"/>
        <end position="732"/>
    </location>
</feature>
<dbReference type="CDD" id="cd04186">
    <property type="entry name" value="GT_2_like_c"/>
    <property type="match status" value="1"/>
</dbReference>
<dbReference type="Pfam" id="PF00535">
    <property type="entry name" value="Glycos_transf_2"/>
    <property type="match status" value="2"/>
</dbReference>
<dbReference type="Gene3D" id="3.90.550.10">
    <property type="entry name" value="Spore Coat Polysaccharide Biosynthesis Protein SpsA, Chain A"/>
    <property type="match status" value="2"/>
</dbReference>
<comment type="caution">
    <text evidence="2">The sequence shown here is derived from an EMBL/GenBank/DDBJ whole genome shotgun (WGS) entry which is preliminary data.</text>
</comment>
<feature type="domain" description="Glycosyltransferase 2-like" evidence="1">
    <location>
        <begin position="298"/>
        <end position="428"/>
    </location>
</feature>
<evidence type="ECO:0000313" key="2">
    <source>
        <dbReference type="EMBL" id="MDQ0359799.1"/>
    </source>
</evidence>
<dbReference type="PANTHER" id="PTHR43179">
    <property type="entry name" value="RHAMNOSYLTRANSFERASE WBBL"/>
    <property type="match status" value="1"/>
</dbReference>
<gene>
    <name evidence="2" type="ORF">J2S15_000530</name>
</gene>
<dbReference type="PANTHER" id="PTHR43179:SF7">
    <property type="entry name" value="RHAMNOSYLTRANSFERASE WBBL"/>
    <property type="match status" value="1"/>
</dbReference>
<dbReference type="EMBL" id="JAUSUR010000001">
    <property type="protein sequence ID" value="MDQ0359799.1"/>
    <property type="molecule type" value="Genomic_DNA"/>
</dbReference>
<evidence type="ECO:0000259" key="1">
    <source>
        <dbReference type="Pfam" id="PF00535"/>
    </source>
</evidence>
<evidence type="ECO:0000313" key="3">
    <source>
        <dbReference type="Proteomes" id="UP001230220"/>
    </source>
</evidence>
<proteinExistence type="predicted"/>
<name>A0ABU0DYT2_9FIRM</name>
<keyword evidence="3" id="KW-1185">Reference proteome</keyword>
<dbReference type="RefSeq" id="WP_307405210.1">
    <property type="nucleotide sequence ID" value="NZ_JAUSUR010000001.1"/>
</dbReference>
<reference evidence="2 3" key="1">
    <citation type="submission" date="2023-07" db="EMBL/GenBank/DDBJ databases">
        <title>Genomic Encyclopedia of Type Strains, Phase IV (KMG-IV): sequencing the most valuable type-strain genomes for metagenomic binning, comparative biology and taxonomic classification.</title>
        <authorList>
            <person name="Goeker M."/>
        </authorList>
    </citation>
    <scope>NUCLEOTIDE SEQUENCE [LARGE SCALE GENOMIC DNA]</scope>
    <source>
        <strain evidence="2 3">DSM 16784</strain>
    </source>
</reference>
<organism evidence="2 3">
    <name type="scientific">Breznakia pachnodae</name>
    <dbReference type="NCBI Taxonomy" id="265178"/>
    <lineage>
        <taxon>Bacteria</taxon>
        <taxon>Bacillati</taxon>
        <taxon>Bacillota</taxon>
        <taxon>Erysipelotrichia</taxon>
        <taxon>Erysipelotrichales</taxon>
        <taxon>Erysipelotrichaceae</taxon>
        <taxon>Breznakia</taxon>
    </lineage>
</organism>
<accession>A0ABU0DYT2</accession>
<dbReference type="SUPFAM" id="SSF53448">
    <property type="entry name" value="Nucleotide-diphospho-sugar transferases"/>
    <property type="match status" value="2"/>
</dbReference>
<sequence>MKIKYRIDRIDIREVDSIRYIAITGWAFSTTGGTINYSLQVNKQDMPVIFSETIRPDILHEYEKYHPRMKCGFRVYVDISEISNITSIDLFASIDGETKRLFKADSNQVTALLNHESIVYAIDYKHLENDGNTSIQGWAYSLLGDKELAFVVIDSKGNEIESTTRVYNREDLYKLKMVPVEQKYCGFRTSFRAIENENYFIKVTNQKETVIIDLAKELKGRSFFQKIMYLFRLMNWKNIKRGLKYLRRNGISGFLKRVRKGPSHDKIHYDTWFNANKVTDEQLKKQREVEFKYQPKISVIVPTYNTPKKFLHEMIDSVLNQSYGNFELCIADGSQGNTEVQTILEEYHQKDARVIYKVLNDNFGIAGNTNEALAMATGEYVGLFDHDDLLTPDALYEIVKSLQDVKYDILYTDEDKVNSDGTEFDDPNLKPDFSLDLLRSHNYITHFFVVKTDIINGVGGFRSEFDGAQDYDVMFRCIEQAETIYHIPKVLYHWRMHANSTAENPESKMYCYEAGQKAISEHYKRVGVDAKVEIMDLWGMYHTTYATPGNPLVSIIIPNKDEKETLKTCIESLYKKNVYQDFEIIIVENNSESTEIFEYYKELEKKHTNIKVVYWENDFNYSAINNYGVSFAKGEYLLFLNNDTEVIAKTAVSELLGCCMREEVGIVGAKLLYEDNTVQHAGIVLGFGGFAGHIFTGIGRDDVGFMVRARINGNYSAVTAACMMVDKKVFEEVGGFDESFKVGLNDVDFCLKVRQINKLVVFNAFSLWYHYESKSRGYEDTAEKIRRLEGEIKHFQDKWGDVLRKGDPYYNKNFKIEHGPFILG</sequence>
<dbReference type="InterPro" id="IPR029044">
    <property type="entry name" value="Nucleotide-diphossugar_trans"/>
</dbReference>
<protein>
    <submittedName>
        <fullName evidence="2">Glycosyltransferase involved in cell wall biosynthesis</fullName>
    </submittedName>
</protein>
<dbReference type="Proteomes" id="UP001230220">
    <property type="component" value="Unassembled WGS sequence"/>
</dbReference>
<dbReference type="InterPro" id="IPR001173">
    <property type="entry name" value="Glyco_trans_2-like"/>
</dbReference>